<dbReference type="EMBL" id="BAAAZO010000002">
    <property type="protein sequence ID" value="GAA3602823.1"/>
    <property type="molecule type" value="Genomic_DNA"/>
</dbReference>
<dbReference type="Proteomes" id="UP001501074">
    <property type="component" value="Unassembled WGS sequence"/>
</dbReference>
<accession>A0ABP6ZBT9</accession>
<evidence type="ECO:0000313" key="6">
    <source>
        <dbReference type="EMBL" id="GAA3602823.1"/>
    </source>
</evidence>
<dbReference type="InterPro" id="IPR006115">
    <property type="entry name" value="6PGDH_NADP-bd"/>
</dbReference>
<comment type="caution">
    <text evidence="6">The sequence shown here is derived from an EMBL/GenBank/DDBJ whole genome shotgun (WGS) entry which is preliminary data.</text>
</comment>
<dbReference type="PANTHER" id="PTHR43060">
    <property type="entry name" value="3-HYDROXYISOBUTYRATE DEHYDROGENASE-LIKE 1, MITOCHONDRIAL-RELATED"/>
    <property type="match status" value="1"/>
</dbReference>
<dbReference type="InterPro" id="IPR015815">
    <property type="entry name" value="HIBADH-related"/>
</dbReference>
<proteinExistence type="inferred from homology"/>
<keyword evidence="7" id="KW-1185">Reference proteome</keyword>
<comment type="similarity">
    <text evidence="1">Belongs to the HIBADH-related family.</text>
</comment>
<gene>
    <name evidence="6" type="ORF">GCM10022223_18240</name>
</gene>
<dbReference type="InterPro" id="IPR013328">
    <property type="entry name" value="6PGD_dom2"/>
</dbReference>
<dbReference type="SUPFAM" id="SSF48179">
    <property type="entry name" value="6-phosphogluconate dehydrogenase C-terminal domain-like"/>
    <property type="match status" value="1"/>
</dbReference>
<dbReference type="PANTHER" id="PTHR43060:SF15">
    <property type="entry name" value="3-HYDROXYISOBUTYRATE DEHYDROGENASE-LIKE 1, MITOCHONDRIAL-RELATED"/>
    <property type="match status" value="1"/>
</dbReference>
<dbReference type="SUPFAM" id="SSF51735">
    <property type="entry name" value="NAD(P)-binding Rossmann-fold domains"/>
    <property type="match status" value="1"/>
</dbReference>
<keyword evidence="3" id="KW-0520">NAD</keyword>
<dbReference type="InterPro" id="IPR036291">
    <property type="entry name" value="NAD(P)-bd_dom_sf"/>
</dbReference>
<dbReference type="Pfam" id="PF14833">
    <property type="entry name" value="NAD_binding_11"/>
    <property type="match status" value="1"/>
</dbReference>
<dbReference type="InterPro" id="IPR008927">
    <property type="entry name" value="6-PGluconate_DH-like_C_sf"/>
</dbReference>
<dbReference type="RefSeq" id="WP_231485086.1">
    <property type="nucleotide sequence ID" value="NZ_BAAAZO010000002.1"/>
</dbReference>
<sequence>MSNQHSDRIRIGFVGLGDIGGPMASRCMAAGFEVTLWARRQETFAQFTEHSYRQTETAAEMGSFSDVVGVAVFSEDDVHEVVLGAGGIVEGMAAGGIILIHSTVTIEFAERLAEQCRAFGIVVMDVPVSGLRARALTGELTVMAGGPTEAYRTVLPMLKAMGSHVHRHGEVGSGLQAKALNQVLLVANMATACLALEAGERLGLNRSSVARTMISATGASVGLDLVSGRMSEEPEFRELATRIAAKDLQAFDALVRSRAVEADQLRAIAGKAFDLFERLPAQEAQQSE</sequence>
<feature type="domain" description="3-hydroxyisobutyrate dehydrogenase-like NAD-binding" evidence="5">
    <location>
        <begin position="172"/>
        <end position="265"/>
    </location>
</feature>
<protein>
    <submittedName>
        <fullName evidence="6">NAD(P)-dependent oxidoreductase</fullName>
    </submittedName>
</protein>
<evidence type="ECO:0000256" key="1">
    <source>
        <dbReference type="ARBA" id="ARBA00009080"/>
    </source>
</evidence>
<reference evidence="7" key="1">
    <citation type="journal article" date="2019" name="Int. J. Syst. Evol. Microbiol.">
        <title>The Global Catalogue of Microorganisms (GCM) 10K type strain sequencing project: providing services to taxonomists for standard genome sequencing and annotation.</title>
        <authorList>
            <consortium name="The Broad Institute Genomics Platform"/>
            <consortium name="The Broad Institute Genome Sequencing Center for Infectious Disease"/>
            <person name="Wu L."/>
            <person name="Ma J."/>
        </authorList>
    </citation>
    <scope>NUCLEOTIDE SEQUENCE [LARGE SCALE GENOMIC DNA]</scope>
    <source>
        <strain evidence="7">JCM 16902</strain>
    </source>
</reference>
<evidence type="ECO:0000259" key="5">
    <source>
        <dbReference type="Pfam" id="PF14833"/>
    </source>
</evidence>
<feature type="domain" description="6-phosphogluconate dehydrogenase NADP-binding" evidence="4">
    <location>
        <begin position="10"/>
        <end position="166"/>
    </location>
</feature>
<dbReference type="PIRSF" id="PIRSF000103">
    <property type="entry name" value="HIBADH"/>
    <property type="match status" value="1"/>
</dbReference>
<dbReference type="Gene3D" id="1.10.1040.10">
    <property type="entry name" value="N-(1-d-carboxylethyl)-l-norvaline Dehydrogenase, domain 2"/>
    <property type="match status" value="1"/>
</dbReference>
<dbReference type="Pfam" id="PF03446">
    <property type="entry name" value="NAD_binding_2"/>
    <property type="match status" value="1"/>
</dbReference>
<dbReference type="Gene3D" id="3.40.50.720">
    <property type="entry name" value="NAD(P)-binding Rossmann-like Domain"/>
    <property type="match status" value="1"/>
</dbReference>
<evidence type="ECO:0000313" key="7">
    <source>
        <dbReference type="Proteomes" id="UP001501074"/>
    </source>
</evidence>
<name>A0ABP6ZBT9_9ACTN</name>
<organism evidence="6 7">
    <name type="scientific">Kineosporia mesophila</name>
    <dbReference type="NCBI Taxonomy" id="566012"/>
    <lineage>
        <taxon>Bacteria</taxon>
        <taxon>Bacillati</taxon>
        <taxon>Actinomycetota</taxon>
        <taxon>Actinomycetes</taxon>
        <taxon>Kineosporiales</taxon>
        <taxon>Kineosporiaceae</taxon>
        <taxon>Kineosporia</taxon>
    </lineage>
</organism>
<evidence type="ECO:0000256" key="3">
    <source>
        <dbReference type="ARBA" id="ARBA00023027"/>
    </source>
</evidence>
<dbReference type="InterPro" id="IPR029154">
    <property type="entry name" value="HIBADH-like_NADP-bd"/>
</dbReference>
<keyword evidence="2" id="KW-0560">Oxidoreductase</keyword>
<evidence type="ECO:0000256" key="2">
    <source>
        <dbReference type="ARBA" id="ARBA00023002"/>
    </source>
</evidence>
<evidence type="ECO:0000259" key="4">
    <source>
        <dbReference type="Pfam" id="PF03446"/>
    </source>
</evidence>